<evidence type="ECO:0000313" key="3">
    <source>
        <dbReference type="EMBL" id="RKQ88492.1"/>
    </source>
</evidence>
<evidence type="ECO:0000313" key="4">
    <source>
        <dbReference type="Proteomes" id="UP000267019"/>
    </source>
</evidence>
<keyword evidence="2" id="KW-0812">Transmembrane</keyword>
<dbReference type="InterPro" id="IPR005081">
    <property type="entry name" value="SpoIIGA"/>
</dbReference>
<dbReference type="AlphaFoldDB" id="A0A660L6N1"/>
<feature type="transmembrane region" description="Helical" evidence="2">
    <location>
        <begin position="125"/>
        <end position="145"/>
    </location>
</feature>
<comment type="caution">
    <text evidence="3">The sequence shown here is derived from an EMBL/GenBank/DDBJ whole genome shotgun (WGS) entry which is preliminary data.</text>
</comment>
<evidence type="ECO:0000256" key="2">
    <source>
        <dbReference type="SAM" id="Phobius"/>
    </source>
</evidence>
<sequence>MEPVFYVDLFVLYNFLVDALLLWAVASLADRPIRISRLVVSALFGGVAALPPYASEWPASFTVGYAAVLSFLVVCVAFSVRNVQVLLRLTALFWLVSLLYGGVLTFLASWEGRGAGLSTTPTSHASWGALLLGYALMFSLGKVTLRALERGRRGIAHRVRGTARAEGKEVSFVGLVDTGHLLRDPVGNVPVLLADTSVLVRLFPELGGLPQAVEVLERLVEGRIPRDFPEPLVRRFRLLPYRSVGGSGLLPSFVVDEVVLEAGRERVRLHRPRLAWSVRPLFSDAAAEVLVPAEVFPSAELSSDPNRRREGHVDVADPRA</sequence>
<evidence type="ECO:0000256" key="1">
    <source>
        <dbReference type="SAM" id="MobiDB-lite"/>
    </source>
</evidence>
<accession>A0A660L6N1</accession>
<feature type="compositionally biased region" description="Basic and acidic residues" evidence="1">
    <location>
        <begin position="305"/>
        <end position="320"/>
    </location>
</feature>
<feature type="region of interest" description="Disordered" evidence="1">
    <location>
        <begin position="300"/>
        <end position="320"/>
    </location>
</feature>
<dbReference type="GO" id="GO:0004190">
    <property type="term" value="F:aspartic-type endopeptidase activity"/>
    <property type="evidence" value="ECO:0007669"/>
    <property type="project" value="InterPro"/>
</dbReference>
<name>A0A660L6N1_9BACL</name>
<feature type="transmembrane region" description="Helical" evidence="2">
    <location>
        <begin position="61"/>
        <end position="80"/>
    </location>
</feature>
<feature type="transmembrane region" description="Helical" evidence="2">
    <location>
        <begin position="92"/>
        <end position="110"/>
    </location>
</feature>
<dbReference type="GO" id="GO:0030436">
    <property type="term" value="P:asexual sporulation"/>
    <property type="evidence" value="ECO:0007669"/>
    <property type="project" value="InterPro"/>
</dbReference>
<gene>
    <name evidence="3" type="ORF">C7438_0125</name>
</gene>
<dbReference type="Proteomes" id="UP000267019">
    <property type="component" value="Unassembled WGS sequence"/>
</dbReference>
<dbReference type="Pfam" id="PF03419">
    <property type="entry name" value="Peptidase_U4"/>
    <property type="match status" value="1"/>
</dbReference>
<protein>
    <submittedName>
        <fullName evidence="3">Sporulation factor SpoIIGA</fullName>
    </submittedName>
</protein>
<dbReference type="OrthoDB" id="2690199at2"/>
<reference evidence="3 4" key="1">
    <citation type="submission" date="2018-10" db="EMBL/GenBank/DDBJ databases">
        <title>Genomic Encyclopedia of Type Strains, Phase IV (KMG-IV): sequencing the most valuable type-strain genomes for metagenomic binning, comparative biology and taxonomic classification.</title>
        <authorList>
            <person name="Goeker M."/>
        </authorList>
    </citation>
    <scope>NUCLEOTIDE SEQUENCE [LARGE SCALE GENOMIC DNA]</scope>
    <source>
        <strain evidence="3 4">DSM 22653</strain>
    </source>
</reference>
<keyword evidence="2" id="KW-0472">Membrane</keyword>
<dbReference type="RefSeq" id="WP_121443427.1">
    <property type="nucleotide sequence ID" value="NZ_RBIJ01000001.1"/>
</dbReference>
<dbReference type="EMBL" id="RBIJ01000001">
    <property type="protein sequence ID" value="RKQ88492.1"/>
    <property type="molecule type" value="Genomic_DNA"/>
</dbReference>
<feature type="transmembrane region" description="Helical" evidence="2">
    <location>
        <begin position="38"/>
        <end position="55"/>
    </location>
</feature>
<keyword evidence="2" id="KW-1133">Transmembrane helix</keyword>
<dbReference type="GO" id="GO:0006508">
    <property type="term" value="P:proteolysis"/>
    <property type="evidence" value="ECO:0007669"/>
    <property type="project" value="InterPro"/>
</dbReference>
<keyword evidence="4" id="KW-1185">Reference proteome</keyword>
<proteinExistence type="predicted"/>
<feature type="transmembrane region" description="Helical" evidence="2">
    <location>
        <begin position="6"/>
        <end position="26"/>
    </location>
</feature>
<organism evidence="3 4">
    <name type="scientific">Brockia lithotrophica</name>
    <dbReference type="NCBI Taxonomy" id="933949"/>
    <lineage>
        <taxon>Bacteria</taxon>
        <taxon>Bacillati</taxon>
        <taxon>Bacillota</taxon>
        <taxon>Bacilli</taxon>
        <taxon>Bacillales</taxon>
        <taxon>Bacillales Family X. Incertae Sedis</taxon>
        <taxon>Brockia</taxon>
    </lineage>
</organism>